<sequence>MRRFLAFVGLAVVGFLALPSAPAAAHPLGNFSVNRYAGLTLHPDRVDAVVVADVAELPTLQDPAPSCAEAADALAVTVAGQRLSWTVDSSALTLSDGAGGLQTSRLDCRLSAAASFSSAADVTVDNGFRADRIGWRELTATGAGVRLEGSTVPSASVSAELRRYPDDLLSSPPDVRTAAFSAVADGSAVAAGAGPAARSSGAAPLGLSGPLAGAERWLDSVVGGARLTPLVGLLAVLLALVLGAAHAALPGHGKTVMAAYLAGRAGRPRDAVAVGATVTLTHTGGVLALGLLLTTFAGIAGESVLAWLGVVSGGIVAAIGVGALVSALRRRSHNRLAAGHDHGQPHGHDHGRSHGHDHKHGAGHTHVHGHTHSHGPGKWGIAGIGIAGGLVPSPSALVVLLGAIALGRTAFGVLLVFAYGLGMAATLTAAGLLLIRVRDRFAGRLRLVERWQVAAPSATAALIVVVGLGLAGRALSTIA</sequence>
<feature type="transmembrane region" description="Helical" evidence="2">
    <location>
        <begin position="410"/>
        <end position="435"/>
    </location>
</feature>
<keyword evidence="2" id="KW-0472">Membrane</keyword>
<organism evidence="5 6">
    <name type="scientific">Asanoa hainanensis</name>
    <dbReference type="NCBI Taxonomy" id="560556"/>
    <lineage>
        <taxon>Bacteria</taxon>
        <taxon>Bacillati</taxon>
        <taxon>Actinomycetota</taxon>
        <taxon>Actinomycetes</taxon>
        <taxon>Micromonosporales</taxon>
        <taxon>Micromonosporaceae</taxon>
        <taxon>Asanoa</taxon>
    </lineage>
</organism>
<evidence type="ECO:0000256" key="2">
    <source>
        <dbReference type="SAM" id="Phobius"/>
    </source>
</evidence>
<dbReference type="GO" id="GO:0032025">
    <property type="term" value="P:response to cobalt ion"/>
    <property type="evidence" value="ECO:0007669"/>
    <property type="project" value="TreeGrafter"/>
</dbReference>
<dbReference type="PANTHER" id="PTHR40659:SF1">
    <property type="entry name" value="NICKEL_COBALT EFFLUX SYSTEM RCNA"/>
    <property type="match status" value="1"/>
</dbReference>
<feature type="chain" id="PRO_5038763347" evidence="3">
    <location>
        <begin position="26"/>
        <end position="479"/>
    </location>
</feature>
<gene>
    <name evidence="5" type="ORF">SAMN05421812_12276</name>
</gene>
<feature type="signal peptide" evidence="3">
    <location>
        <begin position="1"/>
        <end position="25"/>
    </location>
</feature>
<accession>A0A239PFK8</accession>
<dbReference type="GO" id="GO:0006824">
    <property type="term" value="P:cobalt ion transport"/>
    <property type="evidence" value="ECO:0007669"/>
    <property type="project" value="UniProtKB-KW"/>
</dbReference>
<dbReference type="InterPro" id="IPR051224">
    <property type="entry name" value="NiCoT_RcnA"/>
</dbReference>
<dbReference type="AlphaFoldDB" id="A0A239PFK8"/>
<keyword evidence="3" id="KW-0732">Signal</keyword>
<dbReference type="GO" id="GO:0046583">
    <property type="term" value="F:monoatomic cation efflux transmembrane transporter activity"/>
    <property type="evidence" value="ECO:0007669"/>
    <property type="project" value="TreeGrafter"/>
</dbReference>
<dbReference type="PANTHER" id="PTHR40659">
    <property type="entry name" value="NICKEL/COBALT EFFLUX SYSTEM RCNA"/>
    <property type="match status" value="1"/>
</dbReference>
<keyword evidence="2" id="KW-0812">Transmembrane</keyword>
<reference evidence="5 6" key="1">
    <citation type="submission" date="2017-06" db="EMBL/GenBank/DDBJ databases">
        <authorList>
            <person name="Kim H.J."/>
            <person name="Triplett B.A."/>
        </authorList>
    </citation>
    <scope>NUCLEOTIDE SEQUENCE [LARGE SCALE GENOMIC DNA]</scope>
    <source>
        <strain evidence="5 6">CGMCC 4.5593</strain>
    </source>
</reference>
<dbReference type="RefSeq" id="WP_089255104.1">
    <property type="nucleotide sequence ID" value="NZ_FZPH01000022.1"/>
</dbReference>
<dbReference type="GO" id="GO:0005886">
    <property type="term" value="C:plasma membrane"/>
    <property type="evidence" value="ECO:0007669"/>
    <property type="project" value="UniProtKB-SubCell"/>
</dbReference>
<feature type="transmembrane region" description="Helical" evidence="2">
    <location>
        <begin position="379"/>
        <end position="404"/>
    </location>
</feature>
<dbReference type="Proteomes" id="UP000198362">
    <property type="component" value="Unassembled WGS sequence"/>
</dbReference>
<evidence type="ECO:0000313" key="6">
    <source>
        <dbReference type="Proteomes" id="UP000198362"/>
    </source>
</evidence>
<dbReference type="InterPro" id="IPR039447">
    <property type="entry name" value="UreH-like_TM_dom"/>
</dbReference>
<feature type="domain" description="Urease accessory protein UreH-like transmembrane" evidence="4">
    <location>
        <begin position="376"/>
        <end position="445"/>
    </location>
</feature>
<dbReference type="Pfam" id="PF13386">
    <property type="entry name" value="DsbD_2"/>
    <property type="match status" value="1"/>
</dbReference>
<name>A0A239PFK8_9ACTN</name>
<feature type="transmembrane region" description="Helical" evidence="2">
    <location>
        <begin position="305"/>
        <end position="328"/>
    </location>
</feature>
<evidence type="ECO:0000256" key="3">
    <source>
        <dbReference type="SAM" id="SignalP"/>
    </source>
</evidence>
<proteinExistence type="predicted"/>
<dbReference type="OrthoDB" id="271709at2"/>
<dbReference type="EMBL" id="FZPH01000022">
    <property type="protein sequence ID" value="SNT65418.1"/>
    <property type="molecule type" value="Genomic_DNA"/>
</dbReference>
<dbReference type="GO" id="GO:0010045">
    <property type="term" value="P:response to nickel cation"/>
    <property type="evidence" value="ECO:0007669"/>
    <property type="project" value="TreeGrafter"/>
</dbReference>
<feature type="transmembrane region" description="Helical" evidence="2">
    <location>
        <begin position="230"/>
        <end position="250"/>
    </location>
</feature>
<feature type="transmembrane region" description="Helical" evidence="2">
    <location>
        <begin position="271"/>
        <end position="299"/>
    </location>
</feature>
<dbReference type="GO" id="GO:0015099">
    <property type="term" value="F:nickel cation transmembrane transporter activity"/>
    <property type="evidence" value="ECO:0007669"/>
    <property type="project" value="TreeGrafter"/>
</dbReference>
<evidence type="ECO:0000256" key="1">
    <source>
        <dbReference type="SAM" id="MobiDB-lite"/>
    </source>
</evidence>
<feature type="compositionally biased region" description="Basic residues" evidence="1">
    <location>
        <begin position="355"/>
        <end position="375"/>
    </location>
</feature>
<protein>
    <submittedName>
        <fullName evidence="5">ABC-type nickel/cobalt efflux system, permease component RcnA</fullName>
    </submittedName>
</protein>
<feature type="compositionally biased region" description="Basic and acidic residues" evidence="1">
    <location>
        <begin position="338"/>
        <end position="354"/>
    </location>
</feature>
<feature type="region of interest" description="Disordered" evidence="1">
    <location>
        <begin position="337"/>
        <end position="375"/>
    </location>
</feature>
<evidence type="ECO:0000313" key="5">
    <source>
        <dbReference type="EMBL" id="SNT65418.1"/>
    </source>
</evidence>
<feature type="transmembrane region" description="Helical" evidence="2">
    <location>
        <begin position="455"/>
        <end position="475"/>
    </location>
</feature>
<keyword evidence="2" id="KW-1133">Transmembrane helix</keyword>
<evidence type="ECO:0000259" key="4">
    <source>
        <dbReference type="Pfam" id="PF13386"/>
    </source>
</evidence>
<keyword evidence="6" id="KW-1185">Reference proteome</keyword>